<evidence type="ECO:0000313" key="2">
    <source>
        <dbReference type="EMBL" id="KKL56556.1"/>
    </source>
</evidence>
<reference evidence="2" key="1">
    <citation type="journal article" date="2015" name="Nature">
        <title>Complex archaea that bridge the gap between prokaryotes and eukaryotes.</title>
        <authorList>
            <person name="Spang A."/>
            <person name="Saw J.H."/>
            <person name="Jorgensen S.L."/>
            <person name="Zaremba-Niedzwiedzka K."/>
            <person name="Martijn J."/>
            <person name="Lind A.E."/>
            <person name="van Eijk R."/>
            <person name="Schleper C."/>
            <person name="Guy L."/>
            <person name="Ettema T.J."/>
        </authorList>
    </citation>
    <scope>NUCLEOTIDE SEQUENCE</scope>
</reference>
<accession>A0A0F9DS45</accession>
<dbReference type="AlphaFoldDB" id="A0A0F9DS45"/>
<feature type="transmembrane region" description="Helical" evidence="1">
    <location>
        <begin position="6"/>
        <end position="23"/>
    </location>
</feature>
<keyword evidence="1" id="KW-0472">Membrane</keyword>
<comment type="caution">
    <text evidence="2">The sequence shown here is derived from an EMBL/GenBank/DDBJ whole genome shotgun (WGS) entry which is preliminary data.</text>
</comment>
<gene>
    <name evidence="2" type="ORF">LCGC14_2244260</name>
</gene>
<organism evidence="2">
    <name type="scientific">marine sediment metagenome</name>
    <dbReference type="NCBI Taxonomy" id="412755"/>
    <lineage>
        <taxon>unclassified sequences</taxon>
        <taxon>metagenomes</taxon>
        <taxon>ecological metagenomes</taxon>
    </lineage>
</organism>
<keyword evidence="1" id="KW-1133">Transmembrane helix</keyword>
<proteinExistence type="predicted"/>
<dbReference type="EMBL" id="LAZR01030452">
    <property type="protein sequence ID" value="KKL56556.1"/>
    <property type="molecule type" value="Genomic_DNA"/>
</dbReference>
<protein>
    <submittedName>
        <fullName evidence="2">Uncharacterized protein</fullName>
    </submittedName>
</protein>
<name>A0A0F9DS45_9ZZZZ</name>
<keyword evidence="1" id="KW-0812">Transmembrane</keyword>
<sequence>MSIFEQIAFGVLMLGSAMCLYRIGRGPSAPDRTVAIDILGTLVV</sequence>
<feature type="non-terminal residue" evidence="2">
    <location>
        <position position="44"/>
    </location>
</feature>
<evidence type="ECO:0000256" key="1">
    <source>
        <dbReference type="SAM" id="Phobius"/>
    </source>
</evidence>